<evidence type="ECO:0000256" key="4">
    <source>
        <dbReference type="ARBA" id="ARBA00023163"/>
    </source>
</evidence>
<dbReference type="EMBL" id="CAWUPB010001173">
    <property type="protein sequence ID" value="CAK7346413.1"/>
    <property type="molecule type" value="Genomic_DNA"/>
</dbReference>
<evidence type="ECO:0000256" key="2">
    <source>
        <dbReference type="ARBA" id="ARBA00023015"/>
    </source>
</evidence>
<dbReference type="GO" id="GO:0005634">
    <property type="term" value="C:nucleus"/>
    <property type="evidence" value="ECO:0007669"/>
    <property type="project" value="UniProtKB-SubCell"/>
</dbReference>
<evidence type="ECO:0000313" key="10">
    <source>
        <dbReference type="Proteomes" id="UP001314170"/>
    </source>
</evidence>
<feature type="compositionally biased region" description="Basic and acidic residues" evidence="7">
    <location>
        <begin position="1"/>
        <end position="16"/>
    </location>
</feature>
<proteinExistence type="inferred from homology"/>
<evidence type="ECO:0000313" key="9">
    <source>
        <dbReference type="EMBL" id="CAK7346413.1"/>
    </source>
</evidence>
<comment type="similarity">
    <text evidence="6">Belongs to the AP2/ERF transcription factor family. ERF subfamily.</text>
</comment>
<dbReference type="PRINTS" id="PR00367">
    <property type="entry name" value="ETHRSPELEMNT"/>
</dbReference>
<dbReference type="InterPro" id="IPR016177">
    <property type="entry name" value="DNA-bd_dom_sf"/>
</dbReference>
<evidence type="ECO:0000256" key="3">
    <source>
        <dbReference type="ARBA" id="ARBA00023125"/>
    </source>
</evidence>
<dbReference type="Pfam" id="PF00847">
    <property type="entry name" value="AP2"/>
    <property type="match status" value="1"/>
</dbReference>
<dbReference type="InterPro" id="IPR036955">
    <property type="entry name" value="AP2/ERF_dom_sf"/>
</dbReference>
<keyword evidence="5" id="KW-0539">Nucleus</keyword>
<evidence type="ECO:0000256" key="1">
    <source>
        <dbReference type="ARBA" id="ARBA00004123"/>
    </source>
</evidence>
<dbReference type="FunFam" id="3.30.730.10:FF:000001">
    <property type="entry name" value="Ethylene-responsive transcription factor 2"/>
    <property type="match status" value="1"/>
</dbReference>
<evidence type="ECO:0000259" key="8">
    <source>
        <dbReference type="PROSITE" id="PS51032"/>
    </source>
</evidence>
<dbReference type="PANTHER" id="PTHR31190:SF472">
    <property type="entry name" value="ETHYLENE-RESPONSIVE TRANSCRIPTION FACTOR 1B-LIKE"/>
    <property type="match status" value="1"/>
</dbReference>
<dbReference type="InterPro" id="IPR044808">
    <property type="entry name" value="ERF_plant"/>
</dbReference>
<dbReference type="Proteomes" id="UP001314170">
    <property type="component" value="Unassembled WGS sequence"/>
</dbReference>
<dbReference type="SUPFAM" id="SSF54171">
    <property type="entry name" value="DNA-binding domain"/>
    <property type="match status" value="1"/>
</dbReference>
<dbReference type="GO" id="GO:0003700">
    <property type="term" value="F:DNA-binding transcription factor activity"/>
    <property type="evidence" value="ECO:0007669"/>
    <property type="project" value="InterPro"/>
</dbReference>
<dbReference type="PANTHER" id="PTHR31190">
    <property type="entry name" value="DNA-BINDING DOMAIN"/>
    <property type="match status" value="1"/>
</dbReference>
<dbReference type="InterPro" id="IPR001471">
    <property type="entry name" value="AP2/ERF_dom"/>
</dbReference>
<keyword evidence="4" id="KW-0804">Transcription</keyword>
<evidence type="ECO:0000256" key="6">
    <source>
        <dbReference type="ARBA" id="ARBA00024343"/>
    </source>
</evidence>
<sequence length="247" mass="27360">TKLGEEAVHGVEKDSRNLPSLEFSPSSSPFFSLDPLWDEQLLSNPDDFSPFNSNDSEEITLPSNVPCTEDKAFTITSHFPPNKAKNLSKPISSNEIKELEATPSAKEENPTRKKTYRGVRKRPWGKYAAEIRDSTRNGVRVWLGTFDTAEAAALAYDQAALSLQGTKAVLNFPVEQVSKSLKEIKCDFEDHCRSPAEALKKTHSKRKATSGKRKGKGLATKDVVVFEDLGAEYLEELLSSCERGIPL</sequence>
<comment type="subcellular location">
    <subcellularLocation>
        <location evidence="1">Nucleus</location>
    </subcellularLocation>
</comment>
<feature type="region of interest" description="Disordered" evidence="7">
    <location>
        <begin position="1"/>
        <end position="24"/>
    </location>
</feature>
<organism evidence="9 10">
    <name type="scientific">Dovyalis caffra</name>
    <dbReference type="NCBI Taxonomy" id="77055"/>
    <lineage>
        <taxon>Eukaryota</taxon>
        <taxon>Viridiplantae</taxon>
        <taxon>Streptophyta</taxon>
        <taxon>Embryophyta</taxon>
        <taxon>Tracheophyta</taxon>
        <taxon>Spermatophyta</taxon>
        <taxon>Magnoliopsida</taxon>
        <taxon>eudicotyledons</taxon>
        <taxon>Gunneridae</taxon>
        <taxon>Pentapetalae</taxon>
        <taxon>rosids</taxon>
        <taxon>fabids</taxon>
        <taxon>Malpighiales</taxon>
        <taxon>Salicaceae</taxon>
        <taxon>Flacourtieae</taxon>
        <taxon>Dovyalis</taxon>
    </lineage>
</organism>
<name>A0AAV1S7V8_9ROSI</name>
<accession>A0AAV1S7V8</accession>
<feature type="domain" description="AP2/ERF" evidence="8">
    <location>
        <begin position="115"/>
        <end position="173"/>
    </location>
</feature>
<feature type="non-terminal residue" evidence="9">
    <location>
        <position position="1"/>
    </location>
</feature>
<evidence type="ECO:0000256" key="7">
    <source>
        <dbReference type="SAM" id="MobiDB-lite"/>
    </source>
</evidence>
<dbReference type="Gene3D" id="3.30.730.10">
    <property type="entry name" value="AP2/ERF domain"/>
    <property type="match status" value="1"/>
</dbReference>
<feature type="region of interest" description="Disordered" evidence="7">
    <location>
        <begin position="98"/>
        <end position="117"/>
    </location>
</feature>
<dbReference type="GO" id="GO:0003677">
    <property type="term" value="F:DNA binding"/>
    <property type="evidence" value="ECO:0007669"/>
    <property type="project" value="UniProtKB-KW"/>
</dbReference>
<keyword evidence="3" id="KW-0238">DNA-binding</keyword>
<dbReference type="CDD" id="cd00018">
    <property type="entry name" value="AP2"/>
    <property type="match status" value="1"/>
</dbReference>
<dbReference type="AlphaFoldDB" id="A0AAV1S7V8"/>
<protein>
    <recommendedName>
        <fullName evidence="8">AP2/ERF domain-containing protein</fullName>
    </recommendedName>
</protein>
<dbReference type="SMART" id="SM00380">
    <property type="entry name" value="AP2"/>
    <property type="match status" value="1"/>
</dbReference>
<gene>
    <name evidence="9" type="ORF">DCAF_LOCUS19089</name>
</gene>
<dbReference type="GO" id="GO:0009873">
    <property type="term" value="P:ethylene-activated signaling pathway"/>
    <property type="evidence" value="ECO:0007669"/>
    <property type="project" value="InterPro"/>
</dbReference>
<keyword evidence="10" id="KW-1185">Reference proteome</keyword>
<comment type="caution">
    <text evidence="9">The sequence shown here is derived from an EMBL/GenBank/DDBJ whole genome shotgun (WGS) entry which is preliminary data.</text>
</comment>
<feature type="compositionally biased region" description="Basic and acidic residues" evidence="7">
    <location>
        <begin position="98"/>
        <end position="111"/>
    </location>
</feature>
<reference evidence="9 10" key="1">
    <citation type="submission" date="2024-01" db="EMBL/GenBank/DDBJ databases">
        <authorList>
            <person name="Waweru B."/>
        </authorList>
    </citation>
    <scope>NUCLEOTIDE SEQUENCE [LARGE SCALE GENOMIC DNA]</scope>
</reference>
<dbReference type="PROSITE" id="PS51032">
    <property type="entry name" value="AP2_ERF"/>
    <property type="match status" value="1"/>
</dbReference>
<evidence type="ECO:0000256" key="5">
    <source>
        <dbReference type="ARBA" id="ARBA00023242"/>
    </source>
</evidence>
<keyword evidence="2" id="KW-0805">Transcription regulation</keyword>